<reference evidence="1" key="1">
    <citation type="submission" date="2014-11" db="EMBL/GenBank/DDBJ databases">
        <authorList>
            <person name="Amaro Gonzalez C."/>
        </authorList>
    </citation>
    <scope>NUCLEOTIDE SEQUENCE</scope>
</reference>
<evidence type="ECO:0000313" key="1">
    <source>
        <dbReference type="EMBL" id="JAH62243.1"/>
    </source>
</evidence>
<protein>
    <submittedName>
        <fullName evidence="1">Uncharacterized protein</fullName>
    </submittedName>
</protein>
<organism evidence="1">
    <name type="scientific">Anguilla anguilla</name>
    <name type="common">European freshwater eel</name>
    <name type="synonym">Muraena anguilla</name>
    <dbReference type="NCBI Taxonomy" id="7936"/>
    <lineage>
        <taxon>Eukaryota</taxon>
        <taxon>Metazoa</taxon>
        <taxon>Chordata</taxon>
        <taxon>Craniata</taxon>
        <taxon>Vertebrata</taxon>
        <taxon>Euteleostomi</taxon>
        <taxon>Actinopterygii</taxon>
        <taxon>Neopterygii</taxon>
        <taxon>Teleostei</taxon>
        <taxon>Anguilliformes</taxon>
        <taxon>Anguillidae</taxon>
        <taxon>Anguilla</taxon>
    </lineage>
</organism>
<dbReference type="AlphaFoldDB" id="A0A0E9UBD0"/>
<sequence length="20" mass="2338">MILPADEFSFNLDKANVHLY</sequence>
<proteinExistence type="predicted"/>
<accession>A0A0E9UBD0</accession>
<name>A0A0E9UBD0_ANGAN</name>
<reference evidence="1" key="2">
    <citation type="journal article" date="2015" name="Fish Shellfish Immunol.">
        <title>Early steps in the European eel (Anguilla anguilla)-Vibrio vulnificus interaction in the gills: Role of the RtxA13 toxin.</title>
        <authorList>
            <person name="Callol A."/>
            <person name="Pajuelo D."/>
            <person name="Ebbesson L."/>
            <person name="Teles M."/>
            <person name="MacKenzie S."/>
            <person name="Amaro C."/>
        </authorList>
    </citation>
    <scope>NUCLEOTIDE SEQUENCE</scope>
</reference>
<dbReference type="EMBL" id="GBXM01046334">
    <property type="protein sequence ID" value="JAH62243.1"/>
    <property type="molecule type" value="Transcribed_RNA"/>
</dbReference>